<proteinExistence type="predicted"/>
<gene>
    <name evidence="1" type="ORF">E4Q23_20570</name>
</gene>
<dbReference type="RefSeq" id="WP_169068391.1">
    <property type="nucleotide sequence ID" value="NZ_SPMY01000079.1"/>
</dbReference>
<dbReference type="SUPFAM" id="SSF117782">
    <property type="entry name" value="YbjQ-like"/>
    <property type="match status" value="1"/>
</dbReference>
<comment type="caution">
    <text evidence="1">The sequence shown here is derived from an EMBL/GenBank/DDBJ whole genome shotgun (WGS) entry which is preliminary data.</text>
</comment>
<reference evidence="1 2" key="1">
    <citation type="submission" date="2019-03" db="EMBL/GenBank/DDBJ databases">
        <title>Metabolic reconstructions from genomes of highly enriched 'Candidatus Accumulibacter' and 'Candidatus Competibacter' bioreactor populations.</title>
        <authorList>
            <person name="Annavajhala M.K."/>
            <person name="Welles L."/>
            <person name="Abbas B."/>
            <person name="Sorokin D."/>
            <person name="Park H."/>
            <person name="Van Loosdrecht M."/>
            <person name="Chandran K."/>
        </authorList>
    </citation>
    <scope>NUCLEOTIDE SEQUENCE [LARGE SCALE GENOMIC DNA]</scope>
    <source>
        <strain evidence="1 2">SBR_S</strain>
    </source>
</reference>
<accession>A0ABX1U0G5</accession>
<dbReference type="InterPro" id="IPR035439">
    <property type="entry name" value="UPF0145_dom_sf"/>
</dbReference>
<dbReference type="EMBL" id="SPMY01000079">
    <property type="protein sequence ID" value="NMQ29940.1"/>
    <property type="molecule type" value="Genomic_DNA"/>
</dbReference>
<name>A0ABX1U0G5_9PROT</name>
<organism evidence="1 2">
    <name type="scientific">Candidatus Accumulibacter phosphatis</name>
    <dbReference type="NCBI Taxonomy" id="327160"/>
    <lineage>
        <taxon>Bacteria</taxon>
        <taxon>Pseudomonadati</taxon>
        <taxon>Pseudomonadota</taxon>
        <taxon>Betaproteobacteria</taxon>
        <taxon>Candidatus Accumulibacter</taxon>
    </lineage>
</organism>
<evidence type="ECO:0000313" key="2">
    <source>
        <dbReference type="Proteomes" id="UP000749010"/>
    </source>
</evidence>
<evidence type="ECO:0000313" key="1">
    <source>
        <dbReference type="EMBL" id="NMQ29940.1"/>
    </source>
</evidence>
<sequence>MEALSEAEAASDRAYRLAEKQALLDLARQGLALGANAIVGLRKSNAHYDQDWIAMANVVCSATLGVAGFSNPCSATRPGRPKLSC</sequence>
<keyword evidence="2" id="KW-1185">Reference proteome</keyword>
<dbReference type="Proteomes" id="UP000749010">
    <property type="component" value="Unassembled WGS sequence"/>
</dbReference>
<protein>
    <submittedName>
        <fullName evidence="1">Uncharacterized protein</fullName>
    </submittedName>
</protein>